<evidence type="ECO:0000313" key="3">
    <source>
        <dbReference type="Proteomes" id="UP000070444"/>
    </source>
</evidence>
<organism evidence="2 3">
    <name type="scientific">Conidiobolus coronatus (strain ATCC 28846 / CBS 209.66 / NRRL 28638)</name>
    <name type="common">Delacroixia coronata</name>
    <dbReference type="NCBI Taxonomy" id="796925"/>
    <lineage>
        <taxon>Eukaryota</taxon>
        <taxon>Fungi</taxon>
        <taxon>Fungi incertae sedis</taxon>
        <taxon>Zoopagomycota</taxon>
        <taxon>Entomophthoromycotina</taxon>
        <taxon>Entomophthoromycetes</taxon>
        <taxon>Entomophthorales</taxon>
        <taxon>Ancylistaceae</taxon>
        <taxon>Conidiobolus</taxon>
    </lineage>
</organism>
<proteinExistence type="predicted"/>
<keyword evidence="1" id="KW-0472">Membrane</keyword>
<feature type="transmembrane region" description="Helical" evidence="1">
    <location>
        <begin position="79"/>
        <end position="100"/>
    </location>
</feature>
<dbReference type="Proteomes" id="UP000070444">
    <property type="component" value="Unassembled WGS sequence"/>
</dbReference>
<keyword evidence="1" id="KW-1133">Transmembrane helix</keyword>
<keyword evidence="3" id="KW-1185">Reference proteome</keyword>
<gene>
    <name evidence="2" type="ORF">CONCODRAFT_8173</name>
</gene>
<keyword evidence="1" id="KW-0812">Transmembrane</keyword>
<evidence type="ECO:0000313" key="2">
    <source>
        <dbReference type="EMBL" id="KXN69435.1"/>
    </source>
</evidence>
<dbReference type="AlphaFoldDB" id="A0A137P334"/>
<reference evidence="2 3" key="1">
    <citation type="journal article" date="2015" name="Genome Biol. Evol.">
        <title>Phylogenomic analyses indicate that early fungi evolved digesting cell walls of algal ancestors of land plants.</title>
        <authorList>
            <person name="Chang Y."/>
            <person name="Wang S."/>
            <person name="Sekimoto S."/>
            <person name="Aerts A.L."/>
            <person name="Choi C."/>
            <person name="Clum A."/>
            <person name="LaButti K.M."/>
            <person name="Lindquist E.A."/>
            <person name="Yee Ngan C."/>
            <person name="Ohm R.A."/>
            <person name="Salamov A.A."/>
            <person name="Grigoriev I.V."/>
            <person name="Spatafora J.W."/>
            <person name="Berbee M.L."/>
        </authorList>
    </citation>
    <scope>NUCLEOTIDE SEQUENCE [LARGE SCALE GENOMIC DNA]</scope>
    <source>
        <strain evidence="2 3">NRRL 28638</strain>
    </source>
</reference>
<evidence type="ECO:0000256" key="1">
    <source>
        <dbReference type="SAM" id="Phobius"/>
    </source>
</evidence>
<name>A0A137P334_CONC2</name>
<sequence length="274" mass="31188">MPMLSTPDTILVNSQNEGEVPFQWRGGVNDVLYQATQATNNFQIQKLKRSIIRYFVLSLALPCIALLLVALAIFFSTGFQFYACFIVLLFLAFLIVYRVMWLTRLLRAIRDPSTFYQQNTSNILIEPSSLEAGEIQVIPQPPPTYEVAQRSPPTYELYKWSDVGLMAHQSQTSFNRANIPTYENVTQVALSTTEPSTSSENIVVRRTLGAEILTQERNSNDTVTLQNYQNQNHQNVQNNNTSELRDPTLTNNQTVQLTQLDRVYRGTNNQTIIN</sequence>
<dbReference type="EMBL" id="KQ964535">
    <property type="protein sequence ID" value="KXN69435.1"/>
    <property type="molecule type" value="Genomic_DNA"/>
</dbReference>
<feature type="transmembrane region" description="Helical" evidence="1">
    <location>
        <begin position="51"/>
        <end position="73"/>
    </location>
</feature>
<accession>A0A137P334</accession>
<protein>
    <submittedName>
        <fullName evidence="2">Uncharacterized protein</fullName>
    </submittedName>
</protein>